<proteinExistence type="inferred from homology"/>
<feature type="chain" id="PRO_5043560184" evidence="3">
    <location>
        <begin position="33"/>
        <end position="256"/>
    </location>
</feature>
<dbReference type="Pfam" id="PF04333">
    <property type="entry name" value="MlaA"/>
    <property type="match status" value="1"/>
</dbReference>
<dbReference type="PRINTS" id="PR01805">
    <property type="entry name" value="VACJLIPOPROT"/>
</dbReference>
<evidence type="ECO:0000256" key="1">
    <source>
        <dbReference type="ARBA" id="ARBA00010634"/>
    </source>
</evidence>
<dbReference type="GO" id="GO:0120010">
    <property type="term" value="P:intermembrane phospholipid transfer"/>
    <property type="evidence" value="ECO:0007669"/>
    <property type="project" value="TreeGrafter"/>
</dbReference>
<dbReference type="EMBL" id="CP098827">
    <property type="protein sequence ID" value="XBO72499.1"/>
    <property type="molecule type" value="Genomic_DNA"/>
</dbReference>
<evidence type="ECO:0000313" key="4">
    <source>
        <dbReference type="EMBL" id="XBO72499.1"/>
    </source>
</evidence>
<protein>
    <submittedName>
        <fullName evidence="4">VacJ family lipoprotein</fullName>
    </submittedName>
</protein>
<name>A0AAU7KLP0_9GAMM</name>
<gene>
    <name evidence="4" type="ORF">NFG58_07290</name>
</gene>
<dbReference type="AlphaFoldDB" id="A0AAU7KLP0"/>
<evidence type="ECO:0000256" key="3">
    <source>
        <dbReference type="SAM" id="SignalP"/>
    </source>
</evidence>
<dbReference type="InterPro" id="IPR007428">
    <property type="entry name" value="MlaA"/>
</dbReference>
<feature type="signal peptide" evidence="3">
    <location>
        <begin position="1"/>
        <end position="32"/>
    </location>
</feature>
<comment type="similarity">
    <text evidence="1">Belongs to the MlaA family.</text>
</comment>
<accession>A0AAU7KLP0</accession>
<dbReference type="GO" id="GO:0016020">
    <property type="term" value="C:membrane"/>
    <property type="evidence" value="ECO:0007669"/>
    <property type="project" value="InterPro"/>
</dbReference>
<sequence length="256" mass="28079">MNANYSGALGKGMQRGVLVMAVALAASGCASSGVSSEPNPADPWEGFNRRVFAFNDVLDRYALKPAAQGYRYVTPDPLERGVSNFFDNLGEVRTVFNSLLQGKGANAGNSSMRFLMNTTFGLGGLLDPATHAGFIADEEDFGQTLAAWGVGEGPFVVLPFLGPSTVRDTSALPVDWYTYPLTYVEDDTVRYSLRGLELLDARASLLDQEDLIRGDRYSFIRDAWLQRRRFEVTDGELGDDSFIDDGFDYDEDAFAE</sequence>
<evidence type="ECO:0000256" key="2">
    <source>
        <dbReference type="ARBA" id="ARBA00022729"/>
    </source>
</evidence>
<organism evidence="4">
    <name type="scientific">Halomonas sp. RT37</name>
    <dbReference type="NCBI Taxonomy" id="2950872"/>
    <lineage>
        <taxon>Bacteria</taxon>
        <taxon>Pseudomonadati</taxon>
        <taxon>Pseudomonadota</taxon>
        <taxon>Gammaproteobacteria</taxon>
        <taxon>Oceanospirillales</taxon>
        <taxon>Halomonadaceae</taxon>
        <taxon>Halomonas</taxon>
    </lineage>
</organism>
<dbReference type="PANTHER" id="PTHR30035">
    <property type="entry name" value="LIPOPROTEIN VACJ-RELATED"/>
    <property type="match status" value="1"/>
</dbReference>
<keyword evidence="2 3" id="KW-0732">Signal</keyword>
<dbReference type="RefSeq" id="WP_045993225.1">
    <property type="nucleotide sequence ID" value="NZ_CP098827.1"/>
</dbReference>
<dbReference type="PANTHER" id="PTHR30035:SF3">
    <property type="entry name" value="INTERMEMBRANE PHOSPHOLIPID TRANSPORT SYSTEM LIPOPROTEIN MLAA"/>
    <property type="match status" value="1"/>
</dbReference>
<reference evidence="4" key="1">
    <citation type="submission" date="2022-06" db="EMBL/GenBank/DDBJ databases">
        <title>A novel DMS-producing enzyme.</title>
        <authorList>
            <person name="Zhang Y."/>
        </authorList>
    </citation>
    <scope>NUCLEOTIDE SEQUENCE</scope>
    <source>
        <strain evidence="4">RT37</strain>
    </source>
</reference>
<keyword evidence="4" id="KW-0449">Lipoprotein</keyword>